<evidence type="ECO:0000313" key="1">
    <source>
        <dbReference type="EMBL" id="QSB13840.1"/>
    </source>
</evidence>
<protein>
    <submittedName>
        <fullName evidence="1">Uncharacterized protein</fullName>
    </submittedName>
</protein>
<name>A0A895YI75_9ACTN</name>
<proteinExistence type="predicted"/>
<evidence type="ECO:0000313" key="2">
    <source>
        <dbReference type="Proteomes" id="UP000662857"/>
    </source>
</evidence>
<dbReference type="KEGG" id="nhy:JQS43_20145"/>
<dbReference type="RefSeq" id="WP_239675952.1">
    <property type="nucleotide sequence ID" value="NZ_CP070499.1"/>
</dbReference>
<dbReference type="Proteomes" id="UP000662857">
    <property type="component" value="Chromosome"/>
</dbReference>
<dbReference type="AlphaFoldDB" id="A0A895YI75"/>
<reference evidence="1" key="1">
    <citation type="submission" date="2021-02" db="EMBL/GenBank/DDBJ databases">
        <title>Natrosporangium hydrolyticum gen. nov., sp. nov, a haloalkaliphilic actinobacterium from a soda solonchak soil.</title>
        <authorList>
            <person name="Sorokin D.Y."/>
            <person name="Khijniak T.V."/>
            <person name="Zakharycheva A.P."/>
            <person name="Boueva O.V."/>
            <person name="Ariskina E.V."/>
            <person name="Hahnke R.L."/>
            <person name="Bunk B."/>
            <person name="Sproer C."/>
            <person name="Schumann P."/>
            <person name="Evtushenko L.I."/>
            <person name="Kublanov I.V."/>
        </authorList>
    </citation>
    <scope>NUCLEOTIDE SEQUENCE</scope>
    <source>
        <strain evidence="1">DSM 106523</strain>
    </source>
</reference>
<accession>A0A895YI75</accession>
<organism evidence="1 2">
    <name type="scientific">Natronosporangium hydrolyticum</name>
    <dbReference type="NCBI Taxonomy" id="2811111"/>
    <lineage>
        <taxon>Bacteria</taxon>
        <taxon>Bacillati</taxon>
        <taxon>Actinomycetota</taxon>
        <taxon>Actinomycetes</taxon>
        <taxon>Micromonosporales</taxon>
        <taxon>Micromonosporaceae</taxon>
        <taxon>Natronosporangium</taxon>
    </lineage>
</organism>
<dbReference type="EMBL" id="CP070499">
    <property type="protein sequence ID" value="QSB13840.1"/>
    <property type="molecule type" value="Genomic_DNA"/>
</dbReference>
<keyword evidence="2" id="KW-1185">Reference proteome</keyword>
<sequence>MEQTEAEIAAFAALQGSGDGQPTDVVRRVTGRPATDFESYVKTAAAAGAWHG</sequence>
<gene>
    <name evidence="1" type="ORF">JQS43_20145</name>
</gene>